<reference evidence="7 8" key="1">
    <citation type="journal article" date="2017" name="Biotechnol. Biofuels">
        <title>Differential beta-glucosidase expression as a function of carbon source availability in Talaromyces amestolkiae: a genomic and proteomic approach.</title>
        <authorList>
            <person name="de Eugenio L.I."/>
            <person name="Mendez-Liter J.A."/>
            <person name="Nieto-Dominguez M."/>
            <person name="Alonso L."/>
            <person name="Gil-Munoz J."/>
            <person name="Barriuso J."/>
            <person name="Prieto A."/>
            <person name="Martinez M.J."/>
        </authorList>
    </citation>
    <scope>NUCLEOTIDE SEQUENCE [LARGE SCALE GENOMIC DNA]</scope>
    <source>
        <strain evidence="7 8">CIB</strain>
    </source>
</reference>
<dbReference type="OrthoDB" id="28755at2759"/>
<evidence type="ECO:0000256" key="4">
    <source>
        <dbReference type="ARBA" id="ARBA00022989"/>
    </source>
</evidence>
<dbReference type="Pfam" id="PF13347">
    <property type="entry name" value="MFS_2"/>
    <property type="match status" value="1"/>
</dbReference>
<feature type="transmembrane region" description="Helical" evidence="6">
    <location>
        <begin position="92"/>
        <end position="113"/>
    </location>
</feature>
<name>A0A364LCV3_TALAM</name>
<feature type="transmembrane region" description="Helical" evidence="6">
    <location>
        <begin position="311"/>
        <end position="330"/>
    </location>
</feature>
<dbReference type="Proteomes" id="UP000249363">
    <property type="component" value="Unassembled WGS sequence"/>
</dbReference>
<evidence type="ECO:0000256" key="1">
    <source>
        <dbReference type="ARBA" id="ARBA00004141"/>
    </source>
</evidence>
<keyword evidence="2" id="KW-0813">Transport</keyword>
<dbReference type="GO" id="GO:0005886">
    <property type="term" value="C:plasma membrane"/>
    <property type="evidence" value="ECO:0007669"/>
    <property type="project" value="TreeGrafter"/>
</dbReference>
<gene>
    <name evidence="7" type="ORF">BHQ10_009563</name>
</gene>
<evidence type="ECO:0000256" key="5">
    <source>
        <dbReference type="ARBA" id="ARBA00023136"/>
    </source>
</evidence>
<proteinExistence type="predicted"/>
<keyword evidence="8" id="KW-1185">Reference proteome</keyword>
<dbReference type="InterPro" id="IPR036259">
    <property type="entry name" value="MFS_trans_sf"/>
</dbReference>
<sequence>MLDADVRVRRTPPVAPDTTAELGYEAEPLIAEEWGNETASVISDRNDPGQVSKSIWYLFILTFGMGGLQVIWSVQHANGSPYLLSLGMSKALLAWVWVAGPLTGTVVQPYIGIRSDNCRSRWGRRKPFIAIGGATTVVCLLALAWVRELTGSVFSLFGADQKSDAVKSASIIGAITLMYCHDFGINTAQAAMRAYIVDNAPWHQQKSANAWASRVSEAASILTYAFGYMNLPVIFPILGRTQFQVISVIGSFCLIGSLLVSCVFIKEDRTYDRPRTATKLNTLNSFGMIWKSARHLPPQVKKVFAIQFTSWFGWFPFLFYITTYIGQLYVNPIFDKHPGLSNGEINKTWADATRIATSAYFLNAVVAFVGSLVLPLLVVAPPQKALEALTNDSSLESLPTSSYGTFLQSSLRVLGKLRVQGLTLRRLWLLSHFLFAGCMFSTVFISSPGTAAIMTAIMGIPWMVTSWAPYAFIATELAQHNSRSTTSRDSIEEGIRRPSRPYDKDDMNGIGEAGVVLGLHNVFISFPQMVSSLLSSVIFKALQKPRGEPFDNSVAWVMTFGGCAALLAGFLTMPLQDQAAE</sequence>
<comment type="caution">
    <text evidence="7">The sequence shown here is derived from an EMBL/GenBank/DDBJ whole genome shotgun (WGS) entry which is preliminary data.</text>
</comment>
<dbReference type="PANTHER" id="PTHR19432:SF35">
    <property type="entry name" value="SOLUTE CARRIER FAMILY 45 MEMBER 3 ISOFORM X1"/>
    <property type="match status" value="1"/>
</dbReference>
<feature type="transmembrane region" description="Helical" evidence="6">
    <location>
        <begin position="166"/>
        <end position="185"/>
    </location>
</feature>
<feature type="transmembrane region" description="Helical" evidence="6">
    <location>
        <begin position="128"/>
        <end position="146"/>
    </location>
</feature>
<feature type="transmembrane region" description="Helical" evidence="6">
    <location>
        <begin position="245"/>
        <end position="265"/>
    </location>
</feature>
<dbReference type="Gene3D" id="1.20.1250.20">
    <property type="entry name" value="MFS general substrate transporter like domains"/>
    <property type="match status" value="1"/>
</dbReference>
<feature type="transmembrane region" description="Helical" evidence="6">
    <location>
        <begin position="451"/>
        <end position="473"/>
    </location>
</feature>
<evidence type="ECO:0000313" key="7">
    <source>
        <dbReference type="EMBL" id="RAO73551.1"/>
    </source>
</evidence>
<comment type="subcellular location">
    <subcellularLocation>
        <location evidence="1">Membrane</location>
        <topology evidence="1">Multi-pass membrane protein</topology>
    </subcellularLocation>
</comment>
<keyword evidence="5 6" id="KW-0472">Membrane</keyword>
<keyword evidence="3 6" id="KW-0812">Transmembrane</keyword>
<dbReference type="AlphaFoldDB" id="A0A364LCV3"/>
<feature type="transmembrane region" description="Helical" evidence="6">
    <location>
        <begin position="427"/>
        <end position="445"/>
    </location>
</feature>
<evidence type="ECO:0000256" key="6">
    <source>
        <dbReference type="SAM" id="Phobius"/>
    </source>
</evidence>
<keyword evidence="4 6" id="KW-1133">Transmembrane helix</keyword>
<evidence type="ECO:0000313" key="8">
    <source>
        <dbReference type="Proteomes" id="UP000249363"/>
    </source>
</evidence>
<dbReference type="GeneID" id="63798777"/>
<organism evidence="7 8">
    <name type="scientific">Talaromyces amestolkiae</name>
    <dbReference type="NCBI Taxonomy" id="1196081"/>
    <lineage>
        <taxon>Eukaryota</taxon>
        <taxon>Fungi</taxon>
        <taxon>Dikarya</taxon>
        <taxon>Ascomycota</taxon>
        <taxon>Pezizomycotina</taxon>
        <taxon>Eurotiomycetes</taxon>
        <taxon>Eurotiomycetidae</taxon>
        <taxon>Eurotiales</taxon>
        <taxon>Trichocomaceae</taxon>
        <taxon>Talaromyces</taxon>
        <taxon>Talaromyces sect. Talaromyces</taxon>
    </lineage>
</organism>
<evidence type="ECO:0000256" key="3">
    <source>
        <dbReference type="ARBA" id="ARBA00022692"/>
    </source>
</evidence>
<feature type="transmembrane region" description="Helical" evidence="6">
    <location>
        <begin position="554"/>
        <end position="575"/>
    </location>
</feature>
<feature type="transmembrane region" description="Helical" evidence="6">
    <location>
        <begin position="359"/>
        <end position="380"/>
    </location>
</feature>
<accession>A0A364LCV3</accession>
<dbReference type="EMBL" id="MIKG01000025">
    <property type="protein sequence ID" value="RAO73551.1"/>
    <property type="molecule type" value="Genomic_DNA"/>
</dbReference>
<protein>
    <recommendedName>
        <fullName evidence="9">Major facilitator superfamily (MFS) profile domain-containing protein</fullName>
    </recommendedName>
</protein>
<feature type="transmembrane region" description="Helical" evidence="6">
    <location>
        <begin position="55"/>
        <end position="72"/>
    </location>
</feature>
<dbReference type="RefSeq" id="XP_040738065.1">
    <property type="nucleotide sequence ID" value="XM_040882492.1"/>
</dbReference>
<evidence type="ECO:0000256" key="2">
    <source>
        <dbReference type="ARBA" id="ARBA00022448"/>
    </source>
</evidence>
<dbReference type="SUPFAM" id="SSF103473">
    <property type="entry name" value="MFS general substrate transporter"/>
    <property type="match status" value="1"/>
</dbReference>
<feature type="transmembrane region" description="Helical" evidence="6">
    <location>
        <begin position="221"/>
        <end position="239"/>
    </location>
</feature>
<dbReference type="PANTHER" id="PTHR19432">
    <property type="entry name" value="SUGAR TRANSPORTER"/>
    <property type="match status" value="1"/>
</dbReference>
<evidence type="ECO:0008006" key="9">
    <source>
        <dbReference type="Google" id="ProtNLM"/>
    </source>
</evidence>
<dbReference type="GO" id="GO:0008506">
    <property type="term" value="F:sucrose:proton symporter activity"/>
    <property type="evidence" value="ECO:0007669"/>
    <property type="project" value="TreeGrafter"/>
</dbReference>